<dbReference type="InterPro" id="IPR036093">
    <property type="entry name" value="NAC_dom_sf"/>
</dbReference>
<keyword evidence="4" id="KW-0539">Nucleus</keyword>
<evidence type="ECO:0000313" key="6">
    <source>
        <dbReference type="EMBL" id="KAL3630868.1"/>
    </source>
</evidence>
<dbReference type="Gene3D" id="2.170.150.80">
    <property type="entry name" value="NAC domain"/>
    <property type="match status" value="1"/>
</dbReference>
<dbReference type="AlphaFoldDB" id="A0ABD3CLP5"/>
<keyword evidence="1" id="KW-0805">Transcription regulation</keyword>
<evidence type="ECO:0000313" key="7">
    <source>
        <dbReference type="Proteomes" id="UP001632038"/>
    </source>
</evidence>
<dbReference type="PANTHER" id="PTHR31719:SF130">
    <property type="entry name" value="NAC DOMAIN-CONTAINING PROTEIN 18"/>
    <property type="match status" value="1"/>
</dbReference>
<evidence type="ECO:0000256" key="3">
    <source>
        <dbReference type="ARBA" id="ARBA00023163"/>
    </source>
</evidence>
<protein>
    <recommendedName>
        <fullName evidence="5">NAC domain-containing protein</fullName>
    </recommendedName>
</protein>
<evidence type="ECO:0000259" key="5">
    <source>
        <dbReference type="PROSITE" id="PS51005"/>
    </source>
</evidence>
<keyword evidence="2" id="KW-0238">DNA-binding</keyword>
<evidence type="ECO:0000256" key="2">
    <source>
        <dbReference type="ARBA" id="ARBA00023125"/>
    </source>
</evidence>
<dbReference type="GO" id="GO:0003677">
    <property type="term" value="F:DNA binding"/>
    <property type="evidence" value="ECO:0007669"/>
    <property type="project" value="UniProtKB-KW"/>
</dbReference>
<keyword evidence="3" id="KW-0804">Transcription</keyword>
<proteinExistence type="predicted"/>
<dbReference type="Pfam" id="PF02365">
    <property type="entry name" value="NAM"/>
    <property type="match status" value="1"/>
</dbReference>
<dbReference type="Proteomes" id="UP001632038">
    <property type="component" value="Unassembled WGS sequence"/>
</dbReference>
<dbReference type="EMBL" id="JAVIJP010000032">
    <property type="protein sequence ID" value="KAL3630868.1"/>
    <property type="molecule type" value="Genomic_DNA"/>
</dbReference>
<dbReference type="InterPro" id="IPR003441">
    <property type="entry name" value="NAC-dom"/>
</dbReference>
<evidence type="ECO:0000256" key="1">
    <source>
        <dbReference type="ARBA" id="ARBA00023015"/>
    </source>
</evidence>
<organism evidence="6 7">
    <name type="scientific">Castilleja foliolosa</name>
    <dbReference type="NCBI Taxonomy" id="1961234"/>
    <lineage>
        <taxon>Eukaryota</taxon>
        <taxon>Viridiplantae</taxon>
        <taxon>Streptophyta</taxon>
        <taxon>Embryophyta</taxon>
        <taxon>Tracheophyta</taxon>
        <taxon>Spermatophyta</taxon>
        <taxon>Magnoliopsida</taxon>
        <taxon>eudicotyledons</taxon>
        <taxon>Gunneridae</taxon>
        <taxon>Pentapetalae</taxon>
        <taxon>asterids</taxon>
        <taxon>lamiids</taxon>
        <taxon>Lamiales</taxon>
        <taxon>Orobanchaceae</taxon>
        <taxon>Pedicularideae</taxon>
        <taxon>Castillejinae</taxon>
        <taxon>Castilleja</taxon>
    </lineage>
</organism>
<dbReference type="PANTHER" id="PTHR31719">
    <property type="entry name" value="NAC TRANSCRIPTION FACTOR 56"/>
    <property type="match status" value="1"/>
</dbReference>
<evidence type="ECO:0000256" key="4">
    <source>
        <dbReference type="ARBA" id="ARBA00023242"/>
    </source>
</evidence>
<feature type="domain" description="NAC" evidence="5">
    <location>
        <begin position="16"/>
        <end position="169"/>
    </location>
</feature>
<name>A0ABD3CLP5_9LAMI</name>
<reference evidence="7" key="1">
    <citation type="journal article" date="2024" name="IScience">
        <title>Strigolactones Initiate the Formation of Haustorium-like Structures in Castilleja.</title>
        <authorList>
            <person name="Buerger M."/>
            <person name="Peterson D."/>
            <person name="Chory J."/>
        </authorList>
    </citation>
    <scope>NUCLEOTIDE SEQUENCE [LARGE SCALE GENOMIC DNA]</scope>
</reference>
<gene>
    <name evidence="6" type="ORF">CASFOL_023852</name>
</gene>
<accession>A0ABD3CLP5</accession>
<dbReference type="SUPFAM" id="SSF101941">
    <property type="entry name" value="NAC domain"/>
    <property type="match status" value="1"/>
</dbReference>
<sequence length="213" mass="24388">MENSNSVVENGSVINIPIGFRFRPTDTELVLHYLKRKLFSLPLPATVIPDLDVFQLNPWDLPGDLNEKRYFFTQKKMNLRNKCSGNWSTDCGYWKATKKEKQILLGPANDVVIGLKKSHVFYKREKARGLKTQWVMQEFCLLGSATIPYSTQRIMMQVGDWVVCRVYQRKRRARKCKSVNLGIAVAKTTSCESGVTEVSTDELDQEASSGRRF</sequence>
<comment type="caution">
    <text evidence="6">The sequence shown here is derived from an EMBL/GenBank/DDBJ whole genome shotgun (WGS) entry which is preliminary data.</text>
</comment>
<dbReference type="PROSITE" id="PS51005">
    <property type="entry name" value="NAC"/>
    <property type="match status" value="1"/>
</dbReference>
<keyword evidence="7" id="KW-1185">Reference proteome</keyword>